<accession>A0A0B7MN68</accession>
<keyword evidence="4 6" id="KW-1133">Transmembrane helix</keyword>
<evidence type="ECO:0000259" key="7">
    <source>
        <dbReference type="Pfam" id="PF00892"/>
    </source>
</evidence>
<evidence type="ECO:0000313" key="8">
    <source>
        <dbReference type="EMBL" id="CEO89152.1"/>
    </source>
</evidence>
<evidence type="ECO:0000256" key="2">
    <source>
        <dbReference type="ARBA" id="ARBA00007362"/>
    </source>
</evidence>
<keyword evidence="5 6" id="KW-0472">Membrane</keyword>
<reference evidence="9" key="1">
    <citation type="submission" date="2015-01" db="EMBL/GenBank/DDBJ databases">
        <authorList>
            <person name="Manzoor Shahid"/>
            <person name="Zubair Saima"/>
        </authorList>
    </citation>
    <scope>NUCLEOTIDE SEQUENCE [LARGE SCALE GENOMIC DNA]</scope>
    <source>
        <strain evidence="9">Sp3</strain>
    </source>
</reference>
<evidence type="ECO:0000256" key="6">
    <source>
        <dbReference type="SAM" id="Phobius"/>
    </source>
</evidence>
<dbReference type="EMBL" id="CDRZ01000234">
    <property type="protein sequence ID" value="CEO89152.1"/>
    <property type="molecule type" value="Genomic_DNA"/>
</dbReference>
<dbReference type="OrthoDB" id="9806718at2"/>
<evidence type="ECO:0000256" key="4">
    <source>
        <dbReference type="ARBA" id="ARBA00022989"/>
    </source>
</evidence>
<keyword evidence="9" id="KW-1185">Reference proteome</keyword>
<name>A0A0B7MN68_9FIRM</name>
<comment type="similarity">
    <text evidence="2">Belongs to the EamA transporter family.</text>
</comment>
<dbReference type="InterPro" id="IPR037185">
    <property type="entry name" value="EmrE-like"/>
</dbReference>
<organism evidence="8 9">
    <name type="scientific">Syntrophaceticus schinkii</name>
    <dbReference type="NCBI Taxonomy" id="499207"/>
    <lineage>
        <taxon>Bacteria</taxon>
        <taxon>Bacillati</taxon>
        <taxon>Bacillota</taxon>
        <taxon>Clostridia</taxon>
        <taxon>Thermoanaerobacterales</taxon>
        <taxon>Thermoanaerobacterales Family III. Incertae Sedis</taxon>
        <taxon>Syntrophaceticus</taxon>
    </lineage>
</organism>
<dbReference type="InterPro" id="IPR050638">
    <property type="entry name" value="AA-Vitamin_Transporters"/>
</dbReference>
<evidence type="ECO:0000256" key="3">
    <source>
        <dbReference type="ARBA" id="ARBA00022692"/>
    </source>
</evidence>
<feature type="transmembrane region" description="Helical" evidence="6">
    <location>
        <begin position="31"/>
        <end position="53"/>
    </location>
</feature>
<evidence type="ECO:0000313" key="9">
    <source>
        <dbReference type="Proteomes" id="UP000046155"/>
    </source>
</evidence>
<dbReference type="InterPro" id="IPR000620">
    <property type="entry name" value="EamA_dom"/>
</dbReference>
<keyword evidence="3 6" id="KW-0812">Transmembrane</keyword>
<sequence>MNAFLFALLGLVFWGIAPIFGKIGLVDVAPGIALFMRSSIITVILLVWLLASGQAPCLAGVAPRSWLFIGLEGICAALLGHLAYYYALKLGDVSLVSPVIAAFPVITVLLAFLLLGEKYTPGKLVGTLLIILGVFVIKN</sequence>
<feature type="domain" description="EamA" evidence="7">
    <location>
        <begin position="3"/>
        <end position="137"/>
    </location>
</feature>
<dbReference type="PANTHER" id="PTHR32322">
    <property type="entry name" value="INNER MEMBRANE TRANSPORTER"/>
    <property type="match status" value="1"/>
</dbReference>
<protein>
    <recommendedName>
        <fullName evidence="7">EamA domain-containing protein</fullName>
    </recommendedName>
</protein>
<dbReference type="RefSeq" id="WP_044665173.1">
    <property type="nucleotide sequence ID" value="NZ_CDRZ01000234.1"/>
</dbReference>
<feature type="transmembrane region" description="Helical" evidence="6">
    <location>
        <begin position="93"/>
        <end position="115"/>
    </location>
</feature>
<gene>
    <name evidence="8" type="ORF">SSCH_380025</name>
</gene>
<feature type="transmembrane region" description="Helical" evidence="6">
    <location>
        <begin position="65"/>
        <end position="87"/>
    </location>
</feature>
<evidence type="ECO:0000256" key="5">
    <source>
        <dbReference type="ARBA" id="ARBA00023136"/>
    </source>
</evidence>
<dbReference type="SUPFAM" id="SSF103481">
    <property type="entry name" value="Multidrug resistance efflux transporter EmrE"/>
    <property type="match status" value="1"/>
</dbReference>
<dbReference type="GO" id="GO:0016020">
    <property type="term" value="C:membrane"/>
    <property type="evidence" value="ECO:0007669"/>
    <property type="project" value="UniProtKB-SubCell"/>
</dbReference>
<feature type="transmembrane region" description="Helical" evidence="6">
    <location>
        <begin position="122"/>
        <end position="138"/>
    </location>
</feature>
<dbReference type="Gene3D" id="1.10.3730.20">
    <property type="match status" value="1"/>
</dbReference>
<dbReference type="Proteomes" id="UP000046155">
    <property type="component" value="Unassembled WGS sequence"/>
</dbReference>
<dbReference type="AlphaFoldDB" id="A0A0B7MN68"/>
<comment type="subcellular location">
    <subcellularLocation>
        <location evidence="1">Membrane</location>
        <topology evidence="1">Multi-pass membrane protein</topology>
    </subcellularLocation>
</comment>
<dbReference type="Pfam" id="PF00892">
    <property type="entry name" value="EamA"/>
    <property type="match status" value="1"/>
</dbReference>
<evidence type="ECO:0000256" key="1">
    <source>
        <dbReference type="ARBA" id="ARBA00004141"/>
    </source>
</evidence>
<proteinExistence type="inferred from homology"/>
<dbReference type="PANTHER" id="PTHR32322:SF2">
    <property type="entry name" value="EAMA DOMAIN-CONTAINING PROTEIN"/>
    <property type="match status" value="1"/>
</dbReference>